<dbReference type="Proteomes" id="UP000541185">
    <property type="component" value="Unassembled WGS sequence"/>
</dbReference>
<dbReference type="PANTHER" id="PTHR30126">
    <property type="entry name" value="HTH-TYPE TRANSCRIPTIONAL REGULATOR"/>
    <property type="match status" value="1"/>
</dbReference>
<dbReference type="GO" id="GO:0000976">
    <property type="term" value="F:transcription cis-regulatory region binding"/>
    <property type="evidence" value="ECO:0007669"/>
    <property type="project" value="TreeGrafter"/>
</dbReference>
<dbReference type="SUPFAM" id="SSF53850">
    <property type="entry name" value="Periplasmic binding protein-like II"/>
    <property type="match status" value="1"/>
</dbReference>
<evidence type="ECO:0000256" key="4">
    <source>
        <dbReference type="ARBA" id="ARBA00023163"/>
    </source>
</evidence>
<gene>
    <name evidence="6" type="ORF">HHL11_00900</name>
</gene>
<keyword evidence="4" id="KW-0804">Transcription</keyword>
<evidence type="ECO:0000256" key="3">
    <source>
        <dbReference type="ARBA" id="ARBA00023125"/>
    </source>
</evidence>
<keyword evidence="2" id="KW-0805">Transcription regulation</keyword>
<comment type="similarity">
    <text evidence="1">Belongs to the LysR transcriptional regulatory family.</text>
</comment>
<accession>A0A848GUI5</accession>
<keyword evidence="3" id="KW-0238">DNA-binding</keyword>
<dbReference type="FunFam" id="1.10.10.10:FF:000001">
    <property type="entry name" value="LysR family transcriptional regulator"/>
    <property type="match status" value="1"/>
</dbReference>
<dbReference type="InterPro" id="IPR005119">
    <property type="entry name" value="LysR_subst-bd"/>
</dbReference>
<dbReference type="PRINTS" id="PR00039">
    <property type="entry name" value="HTHLYSR"/>
</dbReference>
<evidence type="ECO:0000256" key="1">
    <source>
        <dbReference type="ARBA" id="ARBA00009437"/>
    </source>
</evidence>
<dbReference type="PROSITE" id="PS50931">
    <property type="entry name" value="HTH_LYSR"/>
    <property type="match status" value="1"/>
</dbReference>
<dbReference type="Pfam" id="PF03466">
    <property type="entry name" value="LysR_substrate"/>
    <property type="match status" value="1"/>
</dbReference>
<evidence type="ECO:0000313" key="6">
    <source>
        <dbReference type="EMBL" id="NML42286.1"/>
    </source>
</evidence>
<dbReference type="InterPro" id="IPR036388">
    <property type="entry name" value="WH-like_DNA-bd_sf"/>
</dbReference>
<dbReference type="Gene3D" id="3.40.190.290">
    <property type="match status" value="1"/>
</dbReference>
<evidence type="ECO:0000259" key="5">
    <source>
        <dbReference type="PROSITE" id="PS50931"/>
    </source>
</evidence>
<dbReference type="EMBL" id="JABBFX010000001">
    <property type="protein sequence ID" value="NML42286.1"/>
    <property type="molecule type" value="Genomic_DNA"/>
</dbReference>
<dbReference type="RefSeq" id="WP_169416505.1">
    <property type="nucleotide sequence ID" value="NZ_JABBFX010000001.1"/>
</dbReference>
<dbReference type="InterPro" id="IPR000847">
    <property type="entry name" value="LysR_HTH_N"/>
</dbReference>
<dbReference type="AlphaFoldDB" id="A0A848GUI5"/>
<comment type="caution">
    <text evidence="6">The sequence shown here is derived from an EMBL/GenBank/DDBJ whole genome shotgun (WGS) entry which is preliminary data.</text>
</comment>
<dbReference type="InterPro" id="IPR036390">
    <property type="entry name" value="WH_DNA-bd_sf"/>
</dbReference>
<sequence>MHIRHLEHFLAVAESGSFSRAAEKLFLTQSALSRSIQALEMEIDGKLLDRIGKRNELTPLGRHFVERASRIVLEASELKRATELMRNADAGAMRIGLGSGPGAILMVPLLSEMAVHHPKVRVRLVRGPTELQLVHLRERQLDALVVDMRVLSPDEDLSIEPVAEMAGGWIVRAGHPLLARQSVTLADVQRYPIASTPLSTEVARVLMDQYGAAANPARLLTMESEDVRGMLDVVERTDTILLGVLATARERLAAGALEILPVRPALKATARFAYVTLKGRSEAPVMSLFREFVAQRMVD</sequence>
<dbReference type="CDD" id="cd05466">
    <property type="entry name" value="PBP2_LTTR_substrate"/>
    <property type="match status" value="1"/>
</dbReference>
<dbReference type="GO" id="GO:0003700">
    <property type="term" value="F:DNA-binding transcription factor activity"/>
    <property type="evidence" value="ECO:0007669"/>
    <property type="project" value="InterPro"/>
</dbReference>
<dbReference type="Gene3D" id="1.10.10.10">
    <property type="entry name" value="Winged helix-like DNA-binding domain superfamily/Winged helix DNA-binding domain"/>
    <property type="match status" value="1"/>
</dbReference>
<dbReference type="SUPFAM" id="SSF46785">
    <property type="entry name" value="Winged helix' DNA-binding domain"/>
    <property type="match status" value="1"/>
</dbReference>
<protein>
    <submittedName>
        <fullName evidence="6">LysR family transcriptional regulator</fullName>
    </submittedName>
</protein>
<evidence type="ECO:0000256" key="2">
    <source>
        <dbReference type="ARBA" id="ARBA00023015"/>
    </source>
</evidence>
<reference evidence="6 7" key="1">
    <citation type="submission" date="2020-04" db="EMBL/GenBank/DDBJ databases">
        <title>Ramlibacter sp. G-1-2-2 isolated from soil.</title>
        <authorList>
            <person name="Dahal R.H."/>
        </authorList>
    </citation>
    <scope>NUCLEOTIDE SEQUENCE [LARGE SCALE GENOMIC DNA]</scope>
    <source>
        <strain evidence="6 7">G-1-2-2</strain>
    </source>
</reference>
<organism evidence="6 7">
    <name type="scientific">Ramlibacter agri</name>
    <dbReference type="NCBI Taxonomy" id="2728837"/>
    <lineage>
        <taxon>Bacteria</taxon>
        <taxon>Pseudomonadati</taxon>
        <taxon>Pseudomonadota</taxon>
        <taxon>Betaproteobacteria</taxon>
        <taxon>Burkholderiales</taxon>
        <taxon>Comamonadaceae</taxon>
        <taxon>Ramlibacter</taxon>
    </lineage>
</organism>
<dbReference type="Pfam" id="PF00126">
    <property type="entry name" value="HTH_1"/>
    <property type="match status" value="1"/>
</dbReference>
<proteinExistence type="inferred from homology"/>
<dbReference type="PANTHER" id="PTHR30126:SF98">
    <property type="entry name" value="HTH-TYPE TRANSCRIPTIONAL ACTIVATOR BAUR"/>
    <property type="match status" value="1"/>
</dbReference>
<keyword evidence="7" id="KW-1185">Reference proteome</keyword>
<evidence type="ECO:0000313" key="7">
    <source>
        <dbReference type="Proteomes" id="UP000541185"/>
    </source>
</evidence>
<feature type="domain" description="HTH lysR-type" evidence="5">
    <location>
        <begin position="1"/>
        <end position="58"/>
    </location>
</feature>
<name>A0A848GUI5_9BURK</name>